<dbReference type="PANTHER" id="PTHR33782">
    <property type="entry name" value="OS01G0121600 PROTEIN"/>
    <property type="match status" value="1"/>
</dbReference>
<proteinExistence type="predicted"/>
<gene>
    <name evidence="2" type="ORF">VNO78_14715</name>
</gene>
<sequence>MEASYAYGSICMGLQCRRRGHNSSVVRARASNGREYPGKLVDESMIVLRLRIKEMKMLDNNPEPPSFWMHWEKQCYDHYDEHICNAIALLQSYLMVTRPSVALGMLTRVAFSLPITSVTLFFFALHMANTF</sequence>
<dbReference type="PANTHER" id="PTHR33782:SF27">
    <property type="entry name" value="PROTEIN, PUTATIVE-RELATED"/>
    <property type="match status" value="1"/>
</dbReference>
<feature type="transmembrane region" description="Helical" evidence="1">
    <location>
        <begin position="101"/>
        <end position="125"/>
    </location>
</feature>
<dbReference type="AlphaFoldDB" id="A0AAN9SCT9"/>
<keyword evidence="1" id="KW-0472">Membrane</keyword>
<keyword evidence="1" id="KW-1133">Transmembrane helix</keyword>
<keyword evidence="3" id="KW-1185">Reference proteome</keyword>
<keyword evidence="1" id="KW-0812">Transmembrane</keyword>
<accession>A0AAN9SCT9</accession>
<evidence type="ECO:0000313" key="2">
    <source>
        <dbReference type="EMBL" id="KAK7394194.1"/>
    </source>
</evidence>
<protein>
    <submittedName>
        <fullName evidence="2">Uncharacterized protein</fullName>
    </submittedName>
</protein>
<evidence type="ECO:0000256" key="1">
    <source>
        <dbReference type="SAM" id="Phobius"/>
    </source>
</evidence>
<reference evidence="2 3" key="1">
    <citation type="submission" date="2024-01" db="EMBL/GenBank/DDBJ databases">
        <title>The genomes of 5 underutilized Papilionoideae crops provide insights into root nodulation and disease resistanc.</title>
        <authorList>
            <person name="Jiang F."/>
        </authorList>
    </citation>
    <scope>NUCLEOTIDE SEQUENCE [LARGE SCALE GENOMIC DNA]</scope>
    <source>
        <strain evidence="2">DUOXIRENSHENG_FW03</strain>
        <tissue evidence="2">Leaves</tissue>
    </source>
</reference>
<comment type="caution">
    <text evidence="2">The sequence shown here is derived from an EMBL/GenBank/DDBJ whole genome shotgun (WGS) entry which is preliminary data.</text>
</comment>
<organism evidence="2 3">
    <name type="scientific">Psophocarpus tetragonolobus</name>
    <name type="common">Winged bean</name>
    <name type="synonym">Dolichos tetragonolobus</name>
    <dbReference type="NCBI Taxonomy" id="3891"/>
    <lineage>
        <taxon>Eukaryota</taxon>
        <taxon>Viridiplantae</taxon>
        <taxon>Streptophyta</taxon>
        <taxon>Embryophyta</taxon>
        <taxon>Tracheophyta</taxon>
        <taxon>Spermatophyta</taxon>
        <taxon>Magnoliopsida</taxon>
        <taxon>eudicotyledons</taxon>
        <taxon>Gunneridae</taxon>
        <taxon>Pentapetalae</taxon>
        <taxon>rosids</taxon>
        <taxon>fabids</taxon>
        <taxon>Fabales</taxon>
        <taxon>Fabaceae</taxon>
        <taxon>Papilionoideae</taxon>
        <taxon>50 kb inversion clade</taxon>
        <taxon>NPAAA clade</taxon>
        <taxon>indigoferoid/millettioid clade</taxon>
        <taxon>Phaseoleae</taxon>
        <taxon>Psophocarpus</taxon>
    </lineage>
</organism>
<name>A0AAN9SCT9_PSOTE</name>
<dbReference type="EMBL" id="JAYMYS010000004">
    <property type="protein sequence ID" value="KAK7394194.1"/>
    <property type="molecule type" value="Genomic_DNA"/>
</dbReference>
<dbReference type="Proteomes" id="UP001386955">
    <property type="component" value="Unassembled WGS sequence"/>
</dbReference>
<evidence type="ECO:0000313" key="3">
    <source>
        <dbReference type="Proteomes" id="UP001386955"/>
    </source>
</evidence>